<keyword evidence="2" id="KW-0472">Membrane</keyword>
<gene>
    <name evidence="3" type="ORF">GCM10009547_00790</name>
</gene>
<keyword evidence="2" id="KW-1133">Transmembrane helix</keyword>
<dbReference type="EMBL" id="BAAAHE010000001">
    <property type="protein sequence ID" value="GAA0603108.1"/>
    <property type="molecule type" value="Genomic_DNA"/>
</dbReference>
<evidence type="ECO:0000313" key="4">
    <source>
        <dbReference type="Proteomes" id="UP001500957"/>
    </source>
</evidence>
<evidence type="ECO:0000313" key="3">
    <source>
        <dbReference type="EMBL" id="GAA0603108.1"/>
    </source>
</evidence>
<feature type="transmembrane region" description="Helical" evidence="2">
    <location>
        <begin position="19"/>
        <end position="35"/>
    </location>
</feature>
<feature type="transmembrane region" description="Helical" evidence="2">
    <location>
        <begin position="91"/>
        <end position="112"/>
    </location>
</feature>
<proteinExistence type="predicted"/>
<keyword evidence="2" id="KW-0812">Transmembrane</keyword>
<comment type="caution">
    <text evidence="3">The sequence shown here is derived from an EMBL/GenBank/DDBJ whole genome shotgun (WGS) entry which is preliminary data.</text>
</comment>
<sequence length="292" mass="32322">MIAAIPQHPTDEMPLTPEVLFTIFLGIPVVLLLAYGLRHVVKHRQPLLLVCLLGGLIACIWEPIVDTMGLCYIKFGAAMHTYTLMDREMPLFIPFVYTWYVGGLAYIAYRLYSAGITKRGMFALYLTDVFVNIFLESPGVLMGAYKYYGPQPLDFWGLPLWWTLMNPLMPMLAGAVIYKLKPHLTGWRILGVVPIIPMADGVVNAGIGWPMWITLNQDGMNRFGTHIAAAVTFSLALYVVWMLSLLVAKPEDQVRDISRGQLLKEAMEGDEPESAASAAAAGTGSTREPALT</sequence>
<dbReference type="RefSeq" id="WP_344600407.1">
    <property type="nucleotide sequence ID" value="NZ_BAAAHE010000001.1"/>
</dbReference>
<feature type="transmembrane region" description="Helical" evidence="2">
    <location>
        <begin position="47"/>
        <end position="65"/>
    </location>
</feature>
<feature type="compositionally biased region" description="Low complexity" evidence="1">
    <location>
        <begin position="274"/>
        <end position="286"/>
    </location>
</feature>
<reference evidence="4" key="1">
    <citation type="journal article" date="2019" name="Int. J. Syst. Evol. Microbiol.">
        <title>The Global Catalogue of Microorganisms (GCM) 10K type strain sequencing project: providing services to taxonomists for standard genome sequencing and annotation.</title>
        <authorList>
            <consortium name="The Broad Institute Genomics Platform"/>
            <consortium name="The Broad Institute Genome Sequencing Center for Infectious Disease"/>
            <person name="Wu L."/>
            <person name="Ma J."/>
        </authorList>
    </citation>
    <scope>NUCLEOTIDE SEQUENCE [LARGE SCALE GENOMIC DNA]</scope>
    <source>
        <strain evidence="4">JCM 10671</strain>
    </source>
</reference>
<feature type="region of interest" description="Disordered" evidence="1">
    <location>
        <begin position="266"/>
        <end position="292"/>
    </location>
</feature>
<evidence type="ECO:0000256" key="1">
    <source>
        <dbReference type="SAM" id="MobiDB-lite"/>
    </source>
</evidence>
<evidence type="ECO:0008006" key="5">
    <source>
        <dbReference type="Google" id="ProtNLM"/>
    </source>
</evidence>
<evidence type="ECO:0000256" key="2">
    <source>
        <dbReference type="SAM" id="Phobius"/>
    </source>
</evidence>
<organism evidence="3 4">
    <name type="scientific">Sporichthya brevicatena</name>
    <dbReference type="NCBI Taxonomy" id="171442"/>
    <lineage>
        <taxon>Bacteria</taxon>
        <taxon>Bacillati</taxon>
        <taxon>Actinomycetota</taxon>
        <taxon>Actinomycetes</taxon>
        <taxon>Sporichthyales</taxon>
        <taxon>Sporichthyaceae</taxon>
        <taxon>Sporichthya</taxon>
    </lineage>
</organism>
<feature type="transmembrane region" description="Helical" evidence="2">
    <location>
        <begin position="187"/>
        <end position="207"/>
    </location>
</feature>
<feature type="transmembrane region" description="Helical" evidence="2">
    <location>
        <begin position="124"/>
        <end position="148"/>
    </location>
</feature>
<accession>A0ABP3R4X6</accession>
<feature type="transmembrane region" description="Helical" evidence="2">
    <location>
        <begin position="160"/>
        <end position="180"/>
    </location>
</feature>
<protein>
    <recommendedName>
        <fullName evidence="5">Carotenoid biosynthesis protein</fullName>
    </recommendedName>
</protein>
<keyword evidence="4" id="KW-1185">Reference proteome</keyword>
<name>A0ABP3R4X6_9ACTN</name>
<feature type="transmembrane region" description="Helical" evidence="2">
    <location>
        <begin position="227"/>
        <end position="248"/>
    </location>
</feature>
<dbReference type="Proteomes" id="UP001500957">
    <property type="component" value="Unassembled WGS sequence"/>
</dbReference>